<dbReference type="GO" id="GO:0046688">
    <property type="term" value="P:response to copper ion"/>
    <property type="evidence" value="ECO:0007669"/>
    <property type="project" value="InterPro"/>
</dbReference>
<keyword evidence="4" id="KW-0472">Membrane</keyword>
<name>A0A1H3SRZ0_9ACTN</name>
<evidence type="ECO:0000313" key="7">
    <source>
        <dbReference type="Proteomes" id="UP000242415"/>
    </source>
</evidence>
<evidence type="ECO:0000256" key="1">
    <source>
        <dbReference type="ARBA" id="ARBA00022729"/>
    </source>
</evidence>
<organism evidence="6 7">
    <name type="scientific">Micromonospora pattaloongensis</name>
    <dbReference type="NCBI Taxonomy" id="405436"/>
    <lineage>
        <taxon>Bacteria</taxon>
        <taxon>Bacillati</taxon>
        <taxon>Actinomycetota</taxon>
        <taxon>Actinomycetes</taxon>
        <taxon>Micromonosporales</taxon>
        <taxon>Micromonosporaceae</taxon>
        <taxon>Micromonospora</taxon>
    </lineage>
</organism>
<dbReference type="InterPro" id="IPR014755">
    <property type="entry name" value="Cu-Rt/internalin_Ig-like"/>
</dbReference>
<dbReference type="EMBL" id="FNPH01000013">
    <property type="protein sequence ID" value="SDZ40467.1"/>
    <property type="molecule type" value="Genomic_DNA"/>
</dbReference>
<dbReference type="InterPro" id="IPR014756">
    <property type="entry name" value="Ig_E-set"/>
</dbReference>
<protein>
    <recommendedName>
        <fullName evidence="5">CopC domain-containing protein</fullName>
    </recommendedName>
</protein>
<evidence type="ECO:0000256" key="4">
    <source>
        <dbReference type="SAM" id="Phobius"/>
    </source>
</evidence>
<evidence type="ECO:0000256" key="3">
    <source>
        <dbReference type="SAM" id="MobiDB-lite"/>
    </source>
</evidence>
<dbReference type="GO" id="GO:0005507">
    <property type="term" value="F:copper ion binding"/>
    <property type="evidence" value="ECO:0007669"/>
    <property type="project" value="InterPro"/>
</dbReference>
<dbReference type="Proteomes" id="UP000242415">
    <property type="component" value="Unassembled WGS sequence"/>
</dbReference>
<reference evidence="7" key="1">
    <citation type="submission" date="2016-10" db="EMBL/GenBank/DDBJ databases">
        <authorList>
            <person name="Varghese N."/>
            <person name="Submissions S."/>
        </authorList>
    </citation>
    <scope>NUCLEOTIDE SEQUENCE [LARGE SCALE GENOMIC DNA]</scope>
    <source>
        <strain evidence="7">DSM 45245</strain>
    </source>
</reference>
<feature type="domain" description="CopC" evidence="5">
    <location>
        <begin position="32"/>
        <end position="124"/>
    </location>
</feature>
<proteinExistence type="predicted"/>
<keyword evidence="1" id="KW-0732">Signal</keyword>
<keyword evidence="7" id="KW-1185">Reference proteome</keyword>
<dbReference type="STRING" id="405436.SAMN05444365_11377"/>
<dbReference type="OrthoDB" id="5242236at2"/>
<dbReference type="SUPFAM" id="SSF81296">
    <property type="entry name" value="E set domains"/>
    <property type="match status" value="1"/>
</dbReference>
<feature type="region of interest" description="Disordered" evidence="3">
    <location>
        <begin position="131"/>
        <end position="165"/>
    </location>
</feature>
<dbReference type="Pfam" id="PF04234">
    <property type="entry name" value="CopC"/>
    <property type="match status" value="1"/>
</dbReference>
<feature type="transmembrane region" description="Helical" evidence="4">
    <location>
        <begin position="173"/>
        <end position="193"/>
    </location>
</feature>
<evidence type="ECO:0000256" key="2">
    <source>
        <dbReference type="ARBA" id="ARBA00023008"/>
    </source>
</evidence>
<accession>A0A1H3SRZ0</accession>
<evidence type="ECO:0000259" key="5">
    <source>
        <dbReference type="Pfam" id="PF04234"/>
    </source>
</evidence>
<gene>
    <name evidence="6" type="ORF">SAMN05444365_11377</name>
</gene>
<sequence length="200" mass="19956">MGGGVSRIARVSLVVITGVLGVLVGAAPAAAHNSLTGSDPRNGTRLERPPAQLRLTFLSRLDPATTKITVTGPDNVPAAGGRPRFDGSRVAVPFKPGAAGLYIVEYEVASGDGHPITGEVRFTLTVAATPTASPTPTAPTAASNSVAPTPGAGATPSAAAADAAGGSNGGVPWWPWVLGGVVVLAALTTLVLARRRRSQA</sequence>
<dbReference type="AlphaFoldDB" id="A0A1H3SRZ0"/>
<dbReference type="Gene3D" id="2.60.40.1220">
    <property type="match status" value="1"/>
</dbReference>
<evidence type="ECO:0000313" key="6">
    <source>
        <dbReference type="EMBL" id="SDZ40467.1"/>
    </source>
</evidence>
<keyword evidence="4" id="KW-1133">Transmembrane helix</keyword>
<dbReference type="GO" id="GO:0042597">
    <property type="term" value="C:periplasmic space"/>
    <property type="evidence" value="ECO:0007669"/>
    <property type="project" value="InterPro"/>
</dbReference>
<keyword evidence="2" id="KW-0186">Copper</keyword>
<keyword evidence="4" id="KW-0812">Transmembrane</keyword>
<dbReference type="InterPro" id="IPR007348">
    <property type="entry name" value="CopC_dom"/>
</dbReference>